<sequence>MTVIDGTNMIMGRLGTQVAKRILKREVIHIVNAEHVVITGNRKNIFEKFRVRLVIAPKGNPHKGPKFSRMPDRIVRRAIRGMLPWKQPRGKLAFKNLRVHIGVPEEFAAAKLEKIEVCQNRHAKGFTTVGELAKSLGAKW</sequence>
<comment type="subunit">
    <text evidence="4">Part of the 50S ribosomal subunit.</text>
</comment>
<dbReference type="GO" id="GO:0017148">
    <property type="term" value="P:negative regulation of translation"/>
    <property type="evidence" value="ECO:0007669"/>
    <property type="project" value="TreeGrafter"/>
</dbReference>
<dbReference type="Gene3D" id="3.90.1180.10">
    <property type="entry name" value="Ribosomal protein L13"/>
    <property type="match status" value="1"/>
</dbReference>
<dbReference type="NCBIfam" id="NF005004">
    <property type="entry name" value="PRK06394.1"/>
    <property type="match status" value="1"/>
</dbReference>
<evidence type="ECO:0000256" key="2">
    <source>
        <dbReference type="ARBA" id="ARBA00022980"/>
    </source>
</evidence>
<dbReference type="PIRSF" id="PIRSF002181">
    <property type="entry name" value="Ribosomal_L13"/>
    <property type="match status" value="1"/>
</dbReference>
<dbReference type="CDD" id="cd00392">
    <property type="entry name" value="Ribosomal_L13"/>
    <property type="match status" value="1"/>
</dbReference>
<dbReference type="Proteomes" id="UP000565078">
    <property type="component" value="Unassembled WGS sequence"/>
</dbReference>
<accession>A0A7J4IZK3</accession>
<dbReference type="NCBIfam" id="TIGR01077">
    <property type="entry name" value="L13_A_E"/>
    <property type="match status" value="1"/>
</dbReference>
<dbReference type="GO" id="GO:0003729">
    <property type="term" value="F:mRNA binding"/>
    <property type="evidence" value="ECO:0007669"/>
    <property type="project" value="TreeGrafter"/>
</dbReference>
<dbReference type="PANTHER" id="PTHR11545">
    <property type="entry name" value="RIBOSOMAL PROTEIN L13"/>
    <property type="match status" value="1"/>
</dbReference>
<comment type="caution">
    <text evidence="5">The sequence shown here is derived from an EMBL/GenBank/DDBJ whole genome shotgun (WGS) entry which is preliminary data.</text>
</comment>
<evidence type="ECO:0000313" key="5">
    <source>
        <dbReference type="EMBL" id="HIH10290.1"/>
    </source>
</evidence>
<dbReference type="EMBL" id="DUGC01000104">
    <property type="protein sequence ID" value="HIH10290.1"/>
    <property type="molecule type" value="Genomic_DNA"/>
</dbReference>
<dbReference type="GO" id="GO:0022625">
    <property type="term" value="C:cytosolic large ribosomal subunit"/>
    <property type="evidence" value="ECO:0007669"/>
    <property type="project" value="UniProtKB-UniRule"/>
</dbReference>
<dbReference type="HAMAP" id="MF_01366">
    <property type="entry name" value="Ribosomal_uL13"/>
    <property type="match status" value="1"/>
</dbReference>
<dbReference type="InterPro" id="IPR005822">
    <property type="entry name" value="Ribosomal_uL13"/>
</dbReference>
<organism evidence="5 6">
    <name type="scientific">Candidatus Iainarchaeum sp</name>
    <dbReference type="NCBI Taxonomy" id="3101447"/>
    <lineage>
        <taxon>Archaea</taxon>
        <taxon>Candidatus Iainarchaeota</taxon>
        <taxon>Candidatus Iainarchaeia</taxon>
        <taxon>Candidatus Iainarchaeales</taxon>
        <taxon>Candidatus Iainarchaeaceae</taxon>
        <taxon>Candidatus Iainarchaeum</taxon>
    </lineage>
</organism>
<proteinExistence type="inferred from homology"/>
<comment type="similarity">
    <text evidence="1 4">Belongs to the universal ribosomal protein uL13 family.</text>
</comment>
<gene>
    <name evidence="4" type="primary">rpl13</name>
    <name evidence="5" type="ORF">HA254_06520</name>
</gene>
<dbReference type="SUPFAM" id="SSF52161">
    <property type="entry name" value="Ribosomal protein L13"/>
    <property type="match status" value="1"/>
</dbReference>
<dbReference type="InterPro" id="IPR036899">
    <property type="entry name" value="Ribosomal_uL13_sf"/>
</dbReference>
<reference evidence="6" key="1">
    <citation type="journal article" date="2020" name="bioRxiv">
        <title>A rank-normalized archaeal taxonomy based on genome phylogeny resolves widespread incomplete and uneven classifications.</title>
        <authorList>
            <person name="Rinke C."/>
            <person name="Chuvochina M."/>
            <person name="Mussig A.J."/>
            <person name="Chaumeil P.-A."/>
            <person name="Waite D.W."/>
            <person name="Whitman W.B."/>
            <person name="Parks D.H."/>
            <person name="Hugenholtz P."/>
        </authorList>
    </citation>
    <scope>NUCLEOTIDE SEQUENCE [LARGE SCALE GENOMIC DNA]</scope>
</reference>
<dbReference type="Pfam" id="PF00572">
    <property type="entry name" value="Ribosomal_L13"/>
    <property type="match status" value="1"/>
</dbReference>
<comment type="function">
    <text evidence="4">This protein is one of the early assembly proteins of the 50S ribosomal subunit, although it is not seen to bind rRNA by itself. It is important during the early stages of 50S assembly.</text>
</comment>
<dbReference type="GO" id="GO:0003735">
    <property type="term" value="F:structural constituent of ribosome"/>
    <property type="evidence" value="ECO:0007669"/>
    <property type="project" value="UniProtKB-UniRule"/>
</dbReference>
<dbReference type="GO" id="GO:0006412">
    <property type="term" value="P:translation"/>
    <property type="evidence" value="ECO:0007669"/>
    <property type="project" value="UniProtKB-UniRule"/>
</dbReference>
<keyword evidence="3 4" id="KW-0687">Ribonucleoprotein</keyword>
<dbReference type="AlphaFoldDB" id="A0A7J4IZK3"/>
<keyword evidence="2 4" id="KW-0689">Ribosomal protein</keyword>
<evidence type="ECO:0000256" key="3">
    <source>
        <dbReference type="ARBA" id="ARBA00023274"/>
    </source>
</evidence>
<protein>
    <recommendedName>
        <fullName evidence="4">Large ribosomal subunit protein uL13</fullName>
    </recommendedName>
</protein>
<dbReference type="InterPro" id="IPR005823">
    <property type="entry name" value="Ribosomal_uL13_bac-type"/>
</dbReference>
<dbReference type="PANTHER" id="PTHR11545:SF3">
    <property type="entry name" value="LARGE RIBOSOMAL SUBUNIT PROTEIN UL13"/>
    <property type="match status" value="1"/>
</dbReference>
<evidence type="ECO:0000313" key="6">
    <source>
        <dbReference type="Proteomes" id="UP000565078"/>
    </source>
</evidence>
<name>A0A7J4IZK3_9ARCH</name>
<evidence type="ECO:0000256" key="1">
    <source>
        <dbReference type="ARBA" id="ARBA00006227"/>
    </source>
</evidence>
<evidence type="ECO:0000256" key="4">
    <source>
        <dbReference type="HAMAP-Rule" id="MF_01366"/>
    </source>
</evidence>
<dbReference type="InterPro" id="IPR005755">
    <property type="entry name" value="Ribosomal_uL13_euk/arc"/>
</dbReference>